<dbReference type="PANTHER" id="PTHR38248">
    <property type="entry name" value="FUNK1 6"/>
    <property type="match status" value="1"/>
</dbReference>
<evidence type="ECO:0000259" key="2">
    <source>
        <dbReference type="PROSITE" id="PS50011"/>
    </source>
</evidence>
<protein>
    <recommendedName>
        <fullName evidence="2">Protein kinase domain-containing protein</fullName>
    </recommendedName>
</protein>
<dbReference type="GO" id="GO:0005524">
    <property type="term" value="F:ATP binding"/>
    <property type="evidence" value="ECO:0007669"/>
    <property type="project" value="InterPro"/>
</dbReference>
<dbReference type="InterPro" id="IPR011009">
    <property type="entry name" value="Kinase-like_dom_sf"/>
</dbReference>
<dbReference type="AlphaFoldDB" id="A0A9P5NV65"/>
<evidence type="ECO:0000313" key="4">
    <source>
        <dbReference type="Proteomes" id="UP000724874"/>
    </source>
</evidence>
<dbReference type="InterPro" id="IPR040976">
    <property type="entry name" value="Pkinase_fungal"/>
</dbReference>
<dbReference type="OrthoDB" id="3260094at2759"/>
<feature type="domain" description="Protein kinase" evidence="2">
    <location>
        <begin position="268"/>
        <end position="609"/>
    </location>
</feature>
<dbReference type="InterPro" id="IPR000719">
    <property type="entry name" value="Prot_kinase_dom"/>
</dbReference>
<dbReference type="PANTHER" id="PTHR38248:SF2">
    <property type="entry name" value="FUNK1 11"/>
    <property type="match status" value="1"/>
</dbReference>
<gene>
    <name evidence="3" type="ORF">CPB84DRAFT_1765365</name>
</gene>
<comment type="caution">
    <text evidence="3">The sequence shown here is derived from an EMBL/GenBank/DDBJ whole genome shotgun (WGS) entry which is preliminary data.</text>
</comment>
<organism evidence="3 4">
    <name type="scientific">Gymnopilus junonius</name>
    <name type="common">Spectacular rustgill mushroom</name>
    <name type="synonym">Gymnopilus spectabilis subsp. junonius</name>
    <dbReference type="NCBI Taxonomy" id="109634"/>
    <lineage>
        <taxon>Eukaryota</taxon>
        <taxon>Fungi</taxon>
        <taxon>Dikarya</taxon>
        <taxon>Basidiomycota</taxon>
        <taxon>Agaricomycotina</taxon>
        <taxon>Agaricomycetes</taxon>
        <taxon>Agaricomycetidae</taxon>
        <taxon>Agaricales</taxon>
        <taxon>Agaricineae</taxon>
        <taxon>Hymenogastraceae</taxon>
        <taxon>Gymnopilus</taxon>
    </lineage>
</organism>
<dbReference type="SUPFAM" id="SSF56112">
    <property type="entry name" value="Protein kinase-like (PK-like)"/>
    <property type="match status" value="1"/>
</dbReference>
<reference evidence="3" key="1">
    <citation type="submission" date="2020-11" db="EMBL/GenBank/DDBJ databases">
        <authorList>
            <consortium name="DOE Joint Genome Institute"/>
            <person name="Ahrendt S."/>
            <person name="Riley R."/>
            <person name="Andreopoulos W."/>
            <person name="LaButti K."/>
            <person name="Pangilinan J."/>
            <person name="Ruiz-duenas F.J."/>
            <person name="Barrasa J.M."/>
            <person name="Sanchez-Garcia M."/>
            <person name="Camarero S."/>
            <person name="Miyauchi S."/>
            <person name="Serrano A."/>
            <person name="Linde D."/>
            <person name="Babiker R."/>
            <person name="Drula E."/>
            <person name="Ayuso-Fernandez I."/>
            <person name="Pacheco R."/>
            <person name="Padilla G."/>
            <person name="Ferreira P."/>
            <person name="Barriuso J."/>
            <person name="Kellner H."/>
            <person name="Castanera R."/>
            <person name="Alfaro M."/>
            <person name="Ramirez L."/>
            <person name="Pisabarro A.G."/>
            <person name="Kuo A."/>
            <person name="Tritt A."/>
            <person name="Lipzen A."/>
            <person name="He G."/>
            <person name="Yan M."/>
            <person name="Ng V."/>
            <person name="Cullen D."/>
            <person name="Martin F."/>
            <person name="Rosso M.-N."/>
            <person name="Henrissat B."/>
            <person name="Hibbett D."/>
            <person name="Martinez A.T."/>
            <person name="Grigoriev I.V."/>
        </authorList>
    </citation>
    <scope>NUCLEOTIDE SEQUENCE</scope>
    <source>
        <strain evidence="3">AH 44721</strain>
    </source>
</reference>
<dbReference type="EMBL" id="JADNYJ010000008">
    <property type="protein sequence ID" value="KAF8909747.1"/>
    <property type="molecule type" value="Genomic_DNA"/>
</dbReference>
<dbReference type="Proteomes" id="UP000724874">
    <property type="component" value="Unassembled WGS sequence"/>
</dbReference>
<dbReference type="Pfam" id="PF17667">
    <property type="entry name" value="Pkinase_fungal"/>
    <property type="match status" value="1"/>
</dbReference>
<proteinExistence type="predicted"/>
<accession>A0A9P5NV65</accession>
<feature type="region of interest" description="Disordered" evidence="1">
    <location>
        <begin position="689"/>
        <end position="721"/>
    </location>
</feature>
<evidence type="ECO:0000313" key="3">
    <source>
        <dbReference type="EMBL" id="KAF8909747.1"/>
    </source>
</evidence>
<dbReference type="PROSITE" id="PS50011">
    <property type="entry name" value="PROTEIN_KINASE_DOM"/>
    <property type="match status" value="1"/>
</dbReference>
<name>A0A9P5NV65_GYMJU</name>
<evidence type="ECO:0000256" key="1">
    <source>
        <dbReference type="SAM" id="MobiDB-lite"/>
    </source>
</evidence>
<sequence>MEEFGSSFDVIPLCTFEEKALPPPPVNIGEVEHFLLQNGSIEAGKGFSAMFKRDAKAQGEHETIYFLPLAEVHSLIVEAAISIGSPNLSPTLEYVPCGNRKPESDRKSTTKPDGYQIINDNHPLHSAGIWNTDQAVTKDNWLDVIRCDEYKKKNSEADRLDNIEKVCWNSHHVMRNDARRRFTFGLTIEETDTRMWFFNRQAVRVSQSFNYMTEPKHLIHYILSLSFATLAELGFDMSMTLYKDPSKKSFDYEIRLREKTYRTVKVLSDFRADALRGRATRVFEAKEIEGGEVVSGPSVVIKDSWMDADRDTEGDIQRAVLHDLPKELHQYFREIVADNYVLAGDEVDHTSLVHLRGLEITDASKYRLPIVKDDSHVEPQQSLGLEIDPDLHESATEGFIYYPKVHYRIIFKDVCQPLEEVRSWPTIYKALGDVVEVVTAMYAHGKWVHRDLSTGNILVDQSGNVQLSDLEFANKTESEGLAHHAMRTGTIHFMACEVQVLKYLFAPRSSGLKPSLALSLESNFDEEKDGDSDTFEFPFVHHTLHDLESIWWIFMRFLWRYIPDRSGYSKMSLKNQEVLSKELFPGVLSDVYRRDRFSTTDLGKYKKSLADQYCQGVFAKIASAFQRELIDAYTKAEKDIRSGGKISYDGFPEAFKEIQSIFSYELPEAEKVPTLIHIHDALTRVEKAEIRSSADKRPAPNERAVETEDDRRAEPKRLRRK</sequence>
<dbReference type="GO" id="GO:0004672">
    <property type="term" value="F:protein kinase activity"/>
    <property type="evidence" value="ECO:0007669"/>
    <property type="project" value="InterPro"/>
</dbReference>
<dbReference type="Gene3D" id="1.10.510.10">
    <property type="entry name" value="Transferase(Phosphotransferase) domain 1"/>
    <property type="match status" value="1"/>
</dbReference>
<keyword evidence="4" id="KW-1185">Reference proteome</keyword>